<sequence length="90" mass="10275">SPLLSTTNRISLTPNGYIDIECFYPQFSPSPTTVIDGSPSMMSNPANHWYSPMDTMTLHYLTIQSIDSITFPDVIEPLRITIIRRVQWNQ</sequence>
<evidence type="ECO:0000313" key="1">
    <source>
        <dbReference type="EMBL" id="CAG8627724.1"/>
    </source>
</evidence>
<reference evidence="1" key="1">
    <citation type="submission" date="2021-06" db="EMBL/GenBank/DDBJ databases">
        <authorList>
            <person name="Kallberg Y."/>
            <person name="Tangrot J."/>
            <person name="Rosling A."/>
        </authorList>
    </citation>
    <scope>NUCLEOTIDE SEQUENCE</scope>
    <source>
        <strain evidence="1">BR232B</strain>
    </source>
</reference>
<organism evidence="1 2">
    <name type="scientific">Paraglomus brasilianum</name>
    <dbReference type="NCBI Taxonomy" id="144538"/>
    <lineage>
        <taxon>Eukaryota</taxon>
        <taxon>Fungi</taxon>
        <taxon>Fungi incertae sedis</taxon>
        <taxon>Mucoromycota</taxon>
        <taxon>Glomeromycotina</taxon>
        <taxon>Glomeromycetes</taxon>
        <taxon>Paraglomerales</taxon>
        <taxon>Paraglomeraceae</taxon>
        <taxon>Paraglomus</taxon>
    </lineage>
</organism>
<dbReference type="EMBL" id="CAJVPI010001821">
    <property type="protein sequence ID" value="CAG8627724.1"/>
    <property type="molecule type" value="Genomic_DNA"/>
</dbReference>
<keyword evidence="2" id="KW-1185">Reference proteome</keyword>
<dbReference type="Proteomes" id="UP000789739">
    <property type="component" value="Unassembled WGS sequence"/>
</dbReference>
<accession>A0A9N9D4R6</accession>
<protein>
    <submittedName>
        <fullName evidence="1">2966_t:CDS:1</fullName>
    </submittedName>
</protein>
<gene>
    <name evidence="1" type="ORF">PBRASI_LOCUS9075</name>
</gene>
<proteinExistence type="predicted"/>
<name>A0A9N9D4R6_9GLOM</name>
<feature type="non-terminal residue" evidence="1">
    <location>
        <position position="1"/>
    </location>
</feature>
<dbReference type="AlphaFoldDB" id="A0A9N9D4R6"/>
<comment type="caution">
    <text evidence="1">The sequence shown here is derived from an EMBL/GenBank/DDBJ whole genome shotgun (WGS) entry which is preliminary data.</text>
</comment>
<evidence type="ECO:0000313" key="2">
    <source>
        <dbReference type="Proteomes" id="UP000789739"/>
    </source>
</evidence>